<feature type="transmembrane region" description="Helical" evidence="2">
    <location>
        <begin position="131"/>
        <end position="154"/>
    </location>
</feature>
<dbReference type="RefSeq" id="WP_088970057.1">
    <property type="nucleotide sequence ID" value="NZ_JBHLYF010000019.1"/>
</dbReference>
<dbReference type="EMBL" id="LT607751">
    <property type="protein sequence ID" value="SCG45710.1"/>
    <property type="molecule type" value="Genomic_DNA"/>
</dbReference>
<sequence>MNPTRNRTLYMAAATVGLCLSLTNPPAAVAAPEEAGQNAAPALTGLLESSQPVDPDQGDPLGPDGLPPGAGRGTAGPDEIGQGTSPGEAYGQGTGPGATPGQGPGGAYGQWGGRPGARPQLPRTGPSITSLHLLGGTGGAALALGTALVVVAGYRRRSAW</sequence>
<feature type="chain" id="PRO_5008717722" description="LPXTG-motif cell wall anchor domain-containing protein" evidence="3">
    <location>
        <begin position="31"/>
        <end position="160"/>
    </location>
</feature>
<reference evidence="4 5" key="1">
    <citation type="submission" date="2016-06" db="EMBL/GenBank/DDBJ databases">
        <authorList>
            <person name="Kjaerup R.B."/>
            <person name="Dalgaard T.S."/>
            <person name="Juul-Madsen H.R."/>
        </authorList>
    </citation>
    <scope>NUCLEOTIDE SEQUENCE [LARGE SCALE GENOMIC DNA]</scope>
    <source>
        <strain evidence="4 5">DSM 45097</strain>
    </source>
</reference>
<feature type="signal peptide" evidence="3">
    <location>
        <begin position="1"/>
        <end position="30"/>
    </location>
</feature>
<evidence type="ECO:0000313" key="5">
    <source>
        <dbReference type="Proteomes" id="UP000198210"/>
    </source>
</evidence>
<evidence type="ECO:0000256" key="2">
    <source>
        <dbReference type="SAM" id="Phobius"/>
    </source>
</evidence>
<feature type="compositionally biased region" description="Low complexity" evidence="1">
    <location>
        <begin position="31"/>
        <end position="42"/>
    </location>
</feature>
<keyword evidence="2" id="KW-0472">Membrane</keyword>
<feature type="region of interest" description="Disordered" evidence="1">
    <location>
        <begin position="31"/>
        <end position="127"/>
    </location>
</feature>
<gene>
    <name evidence="4" type="ORF">GA0074704_1780</name>
</gene>
<dbReference type="AlphaFoldDB" id="A0A1C5HI90"/>
<dbReference type="Proteomes" id="UP000198210">
    <property type="component" value="Chromosome I"/>
</dbReference>
<evidence type="ECO:0000313" key="4">
    <source>
        <dbReference type="EMBL" id="SCG45710.1"/>
    </source>
</evidence>
<evidence type="ECO:0000256" key="3">
    <source>
        <dbReference type="SAM" id="SignalP"/>
    </source>
</evidence>
<name>A0A1C5HI90_9ACTN</name>
<keyword evidence="5" id="KW-1185">Reference proteome</keyword>
<protein>
    <recommendedName>
        <fullName evidence="6">LPXTG-motif cell wall anchor domain-containing protein</fullName>
    </recommendedName>
</protein>
<feature type="compositionally biased region" description="Gly residues" evidence="1">
    <location>
        <begin position="90"/>
        <end position="115"/>
    </location>
</feature>
<organism evidence="4 5">
    <name type="scientific">Micromonospora siamensis</name>
    <dbReference type="NCBI Taxonomy" id="299152"/>
    <lineage>
        <taxon>Bacteria</taxon>
        <taxon>Bacillati</taxon>
        <taxon>Actinomycetota</taxon>
        <taxon>Actinomycetes</taxon>
        <taxon>Micromonosporales</taxon>
        <taxon>Micromonosporaceae</taxon>
        <taxon>Micromonospora</taxon>
    </lineage>
</organism>
<accession>A0A1C5HI90</accession>
<feature type="compositionally biased region" description="Low complexity" evidence="1">
    <location>
        <begin position="51"/>
        <end position="67"/>
    </location>
</feature>
<proteinExistence type="predicted"/>
<keyword evidence="3" id="KW-0732">Signal</keyword>
<evidence type="ECO:0000256" key="1">
    <source>
        <dbReference type="SAM" id="MobiDB-lite"/>
    </source>
</evidence>
<keyword evidence="2" id="KW-0812">Transmembrane</keyword>
<evidence type="ECO:0008006" key="6">
    <source>
        <dbReference type="Google" id="ProtNLM"/>
    </source>
</evidence>
<keyword evidence="2" id="KW-1133">Transmembrane helix</keyword>